<dbReference type="Proteomes" id="UP000269193">
    <property type="component" value="Segment"/>
</dbReference>
<evidence type="ECO:0000313" key="1">
    <source>
        <dbReference type="EMBL" id="AZI75838.1"/>
    </source>
</evidence>
<organism evidence="1 2">
    <name type="scientific">Sulfolobales Beppu filamentous virus 3</name>
    <dbReference type="NCBI Taxonomy" id="2493124"/>
    <lineage>
        <taxon>Viruses</taxon>
        <taxon>Adnaviria</taxon>
        <taxon>Zilligvirae</taxon>
        <taxon>Taleaviricota</taxon>
        <taxon>Tokiviricetes</taxon>
        <taxon>Ligamenvirales</taxon>
        <taxon>Lipothrixviridae</taxon>
        <taxon>Deltalipothrixvirus</taxon>
        <taxon>Deltalipothrixvirus beppuense</taxon>
        <taxon>Deltalipothrixvirus SBFV3</taxon>
    </lineage>
</organism>
<protein>
    <submittedName>
        <fullName evidence="1">Uncharacterized protein</fullName>
    </submittedName>
</protein>
<proteinExistence type="predicted"/>
<name>A0A3S8NF16_9VIRU</name>
<keyword evidence="2" id="KW-1185">Reference proteome</keyword>
<sequence length="77" mass="8970">MKMTEICERFIENNVECHVNGDIMILEDNEYAITKIIRDNSKTIIITALGDIIELQYDLVMEVLDTKKYSLTLVFKL</sequence>
<gene>
    <name evidence="1" type="ORF">SBFV3_gp03</name>
</gene>
<evidence type="ECO:0000313" key="2">
    <source>
        <dbReference type="Proteomes" id="UP000269193"/>
    </source>
</evidence>
<reference evidence="1 2" key="1">
    <citation type="journal article" date="2018" name="Environ. Microbiol.">
        <title>New archaeal viruses discovered by metagenomic analysis of viral communities in enrichment cultures.</title>
        <authorList>
            <person name="Liu Y."/>
            <person name="Brandt D."/>
            <person name="Ishino S."/>
            <person name="Ishino Y."/>
            <person name="Koonin E.V."/>
            <person name="Kalinowski J."/>
            <person name="Krupovic M."/>
            <person name="Prangishvili D."/>
        </authorList>
    </citation>
    <scope>NUCLEOTIDE SEQUENCE [LARGE SCALE GENOMIC DNA]</scope>
</reference>
<accession>A0A3S8NF16</accession>
<dbReference type="EMBL" id="MK064564">
    <property type="protein sequence ID" value="AZI75838.1"/>
    <property type="molecule type" value="Genomic_DNA"/>
</dbReference>